<organism evidence="1 2">
    <name type="scientific">Pseudomonas kribbensis</name>
    <dbReference type="NCBI Taxonomy" id="1628086"/>
    <lineage>
        <taxon>Bacteria</taxon>
        <taxon>Pseudomonadati</taxon>
        <taxon>Pseudomonadota</taxon>
        <taxon>Gammaproteobacteria</taxon>
        <taxon>Pseudomonadales</taxon>
        <taxon>Pseudomonadaceae</taxon>
        <taxon>Pseudomonas</taxon>
    </lineage>
</organism>
<evidence type="ECO:0000313" key="2">
    <source>
        <dbReference type="Proteomes" id="UP000297555"/>
    </source>
</evidence>
<evidence type="ECO:0000313" key="1">
    <source>
        <dbReference type="EMBL" id="TFH80957.1"/>
    </source>
</evidence>
<accession>A0A4Y8VKH4</accession>
<gene>
    <name evidence="1" type="ORF">E4J90_11920</name>
</gene>
<proteinExistence type="predicted"/>
<dbReference type="Proteomes" id="UP000297555">
    <property type="component" value="Unassembled WGS sequence"/>
</dbReference>
<dbReference type="Gene3D" id="1.10.30.50">
    <property type="match status" value="1"/>
</dbReference>
<evidence type="ECO:0008006" key="3">
    <source>
        <dbReference type="Google" id="ProtNLM"/>
    </source>
</evidence>
<sequence>MINIKKHLESITTDVSALLSEIVEELWNDLNPKNTDGTYSERSLIRCVEKYRLTLDDPEYIKLAGNAVVARQVTYMDYIANIDNLKNIITASPAQLDDVIAKANEILEPGDLLITLDEKIHKDSFGPNLLSQVFKYDNYRGSGHCTNRYRKLGFDKATCPYCNEATMKIVPKEDEEKFDQFMLFDIDHFYSKSAHPYLALSFYNHIPSCKACNQTYKGKNEFSFATHIHPYHRCFDTLYSFQLNHGVLRSDPPTTVKVTKKSDFEEKLLADLQIERRYRTNLEHARLSQLVKILSNYSHILRDGAENDDDRVRLKERLEDFGLIATQKHILSQCYSKLQRDTLAMFDPNNTLGLL</sequence>
<dbReference type="RefSeq" id="WP_134826470.1">
    <property type="nucleotide sequence ID" value="NZ_SPDQ01000013.1"/>
</dbReference>
<reference evidence="1 2" key="1">
    <citation type="submission" date="2019-03" db="EMBL/GenBank/DDBJ databases">
        <title>Draft genome sequence of humic substances-degrading Pseudomonas kribbensis CHA-19 from forest soil.</title>
        <authorList>
            <person name="Kim D."/>
        </authorList>
    </citation>
    <scope>NUCLEOTIDE SEQUENCE [LARGE SCALE GENOMIC DNA]</scope>
    <source>
        <strain evidence="1 2">CHA-19</strain>
    </source>
</reference>
<dbReference type="OrthoDB" id="9816185at2"/>
<dbReference type="EMBL" id="SPDQ01000013">
    <property type="protein sequence ID" value="TFH80957.1"/>
    <property type="molecule type" value="Genomic_DNA"/>
</dbReference>
<dbReference type="AlphaFoldDB" id="A0A4Y8VKH4"/>
<name>A0A4Y8VKH4_9PSED</name>
<comment type="caution">
    <text evidence="1">The sequence shown here is derived from an EMBL/GenBank/DDBJ whole genome shotgun (WGS) entry which is preliminary data.</text>
</comment>
<protein>
    <recommendedName>
        <fullName evidence="3">HNH endonuclease</fullName>
    </recommendedName>
</protein>